<feature type="chain" id="PRO_5020438257" description="Glycoside-hydrolase family GH114 TIM-barrel domain-containing protein" evidence="1">
    <location>
        <begin position="33"/>
        <end position="278"/>
    </location>
</feature>
<dbReference type="Proteomes" id="UP000295124">
    <property type="component" value="Unassembled WGS sequence"/>
</dbReference>
<evidence type="ECO:0000256" key="1">
    <source>
        <dbReference type="SAM" id="SignalP"/>
    </source>
</evidence>
<evidence type="ECO:0000259" key="2">
    <source>
        <dbReference type="Pfam" id="PF03537"/>
    </source>
</evidence>
<accession>A0A4R4ZUM7</accession>
<dbReference type="Gene3D" id="3.20.20.70">
    <property type="entry name" value="Aldolase class I"/>
    <property type="match status" value="1"/>
</dbReference>
<dbReference type="PANTHER" id="PTHR35273:SF2">
    <property type="entry name" value="ALPHA-GALACTOSIDASE"/>
    <property type="match status" value="1"/>
</dbReference>
<dbReference type="InterPro" id="IPR017853">
    <property type="entry name" value="GH"/>
</dbReference>
<sequence length="278" mass="29803">MEPIVSTPSKPLRAFAAVALLATAAGCGQATADESDKPDTVATAGTLPPAHAAWDYQIGGPYTPADGVTVVSRDHTVAPATGLYNICYLNAFQAQPDAQSEWGDLLLTDAGGKVVMDVDWGEALLDLRTDEKRRRIAAKINVWIDDCASAGYDAVEPDNYDSFSRSQGLLKPEHATAYIQMLADHAHERKLAIAQKNTLELASQRESLGLDFAVVEECGEYDECGKYVDHFGTAIVVVEYSDEGMATACKTVGDRVSVVRRDRDVSAAGSSGHVYKTC</sequence>
<comment type="caution">
    <text evidence="3">The sequence shown here is derived from an EMBL/GenBank/DDBJ whole genome shotgun (WGS) entry which is preliminary data.</text>
</comment>
<dbReference type="InterPro" id="IPR004352">
    <property type="entry name" value="GH114_TIM-barrel"/>
</dbReference>
<dbReference type="Pfam" id="PF03537">
    <property type="entry name" value="Glyco_hydro_114"/>
    <property type="match status" value="1"/>
</dbReference>
<protein>
    <recommendedName>
        <fullName evidence="2">Glycoside-hydrolase family GH114 TIM-barrel domain-containing protein</fullName>
    </recommendedName>
</protein>
<name>A0A4R4ZUM7_9ACTN</name>
<dbReference type="OrthoDB" id="319933at2"/>
<feature type="signal peptide" evidence="1">
    <location>
        <begin position="1"/>
        <end position="32"/>
    </location>
</feature>
<organism evidence="3 4">
    <name type="scientific">Kribbella antibiotica</name>
    <dbReference type="NCBI Taxonomy" id="190195"/>
    <lineage>
        <taxon>Bacteria</taxon>
        <taxon>Bacillati</taxon>
        <taxon>Actinomycetota</taxon>
        <taxon>Actinomycetes</taxon>
        <taxon>Propionibacteriales</taxon>
        <taxon>Kribbellaceae</taxon>
        <taxon>Kribbella</taxon>
    </lineage>
</organism>
<gene>
    <name evidence="3" type="ORF">E1263_06560</name>
</gene>
<dbReference type="PANTHER" id="PTHR35273">
    <property type="entry name" value="ALPHA-1,4 POLYGALACTOSAMINIDASE, PUTATIVE (AFU_ORTHOLOGUE AFUA_3G07890)-RELATED"/>
    <property type="match status" value="1"/>
</dbReference>
<reference evidence="3 4" key="1">
    <citation type="submission" date="2019-03" db="EMBL/GenBank/DDBJ databases">
        <title>Draft genome sequences of novel Actinobacteria.</title>
        <authorList>
            <person name="Sahin N."/>
            <person name="Ay H."/>
            <person name="Saygin H."/>
        </authorList>
    </citation>
    <scope>NUCLEOTIDE SEQUENCE [LARGE SCALE GENOMIC DNA]</scope>
    <source>
        <strain evidence="3 4">JCM 13523</strain>
    </source>
</reference>
<feature type="domain" description="Glycoside-hydrolase family GH114 TIM-barrel" evidence="2">
    <location>
        <begin position="54"/>
        <end position="266"/>
    </location>
</feature>
<keyword evidence="4" id="KW-1185">Reference proteome</keyword>
<proteinExistence type="predicted"/>
<dbReference type="AlphaFoldDB" id="A0A4R4ZUM7"/>
<evidence type="ECO:0000313" key="4">
    <source>
        <dbReference type="Proteomes" id="UP000295124"/>
    </source>
</evidence>
<dbReference type="EMBL" id="SMKX01000012">
    <property type="protein sequence ID" value="TDD61689.1"/>
    <property type="molecule type" value="Genomic_DNA"/>
</dbReference>
<dbReference type="SUPFAM" id="SSF51445">
    <property type="entry name" value="(Trans)glycosidases"/>
    <property type="match status" value="1"/>
</dbReference>
<evidence type="ECO:0000313" key="3">
    <source>
        <dbReference type="EMBL" id="TDD61689.1"/>
    </source>
</evidence>
<dbReference type="InterPro" id="IPR013785">
    <property type="entry name" value="Aldolase_TIM"/>
</dbReference>
<keyword evidence="1" id="KW-0732">Signal</keyword>